<reference evidence="1" key="1">
    <citation type="submission" date="2021-06" db="EMBL/GenBank/DDBJ databases">
        <authorList>
            <person name="Kallberg Y."/>
            <person name="Tangrot J."/>
            <person name="Rosling A."/>
        </authorList>
    </citation>
    <scope>NUCLEOTIDE SEQUENCE</scope>
    <source>
        <strain evidence="1">FL966</strain>
    </source>
</reference>
<sequence>MFQSSNNSDNQNSNISIDVCLIKKTNLTWFRENEKPNFRRPIMYSDDNEHITEYTQIKLSDKQNALLNKDQRPFLKKHEFVLDKDQNIVDKISREYLLELLYSEVKLSNIRFKNKCSFDLCRCDNEVLDIFLKYALKKYLELRKQKYRFNTCSCCRKIELVFVKKTNLFIKETINHCDVYNSSFTNQVKEDFKMRFLDHDYLSKFFNHYGISRK</sequence>
<accession>A0A9N9IMM5</accession>
<dbReference type="EMBL" id="CAJVQA010015995">
    <property type="protein sequence ID" value="CAG8740437.1"/>
    <property type="molecule type" value="Genomic_DNA"/>
</dbReference>
<comment type="caution">
    <text evidence="1">The sequence shown here is derived from an EMBL/GenBank/DDBJ whole genome shotgun (WGS) entry which is preliminary data.</text>
</comment>
<dbReference type="AlphaFoldDB" id="A0A9N9IMM5"/>
<gene>
    <name evidence="1" type="ORF">CPELLU_LOCUS14055</name>
</gene>
<organism evidence="1 2">
    <name type="scientific">Cetraspora pellucida</name>
    <dbReference type="NCBI Taxonomy" id="1433469"/>
    <lineage>
        <taxon>Eukaryota</taxon>
        <taxon>Fungi</taxon>
        <taxon>Fungi incertae sedis</taxon>
        <taxon>Mucoromycota</taxon>
        <taxon>Glomeromycotina</taxon>
        <taxon>Glomeromycetes</taxon>
        <taxon>Diversisporales</taxon>
        <taxon>Gigasporaceae</taxon>
        <taxon>Cetraspora</taxon>
    </lineage>
</organism>
<dbReference type="Proteomes" id="UP000789759">
    <property type="component" value="Unassembled WGS sequence"/>
</dbReference>
<dbReference type="OrthoDB" id="2343099at2759"/>
<evidence type="ECO:0000313" key="2">
    <source>
        <dbReference type="Proteomes" id="UP000789759"/>
    </source>
</evidence>
<protein>
    <submittedName>
        <fullName evidence="1">8764_t:CDS:1</fullName>
    </submittedName>
</protein>
<keyword evidence="2" id="KW-1185">Reference proteome</keyword>
<proteinExistence type="predicted"/>
<name>A0A9N9IMM5_9GLOM</name>
<evidence type="ECO:0000313" key="1">
    <source>
        <dbReference type="EMBL" id="CAG8740437.1"/>
    </source>
</evidence>